<reference evidence="2" key="1">
    <citation type="journal article" date="2013" name="Nat. Genet.">
        <title>The draft genomes of soft-shell turtle and green sea turtle yield insights into the development and evolution of the turtle-specific body plan.</title>
        <authorList>
            <person name="Wang Z."/>
            <person name="Pascual-Anaya J."/>
            <person name="Zadissa A."/>
            <person name="Li W."/>
            <person name="Niimura Y."/>
            <person name="Huang Z."/>
            <person name="Li C."/>
            <person name="White S."/>
            <person name="Xiong Z."/>
            <person name="Fang D."/>
            <person name="Wang B."/>
            <person name="Ming Y."/>
            <person name="Chen Y."/>
            <person name="Zheng Y."/>
            <person name="Kuraku S."/>
            <person name="Pignatelli M."/>
            <person name="Herrero J."/>
            <person name="Beal K."/>
            <person name="Nozawa M."/>
            <person name="Li Q."/>
            <person name="Wang J."/>
            <person name="Zhang H."/>
            <person name="Yu L."/>
            <person name="Shigenobu S."/>
            <person name="Wang J."/>
            <person name="Liu J."/>
            <person name="Flicek P."/>
            <person name="Searle S."/>
            <person name="Wang J."/>
            <person name="Kuratani S."/>
            <person name="Yin Y."/>
            <person name="Aken B."/>
            <person name="Zhang G."/>
            <person name="Irie N."/>
        </authorList>
    </citation>
    <scope>NUCLEOTIDE SEQUENCE [LARGE SCALE GENOMIC DNA]</scope>
</reference>
<proteinExistence type="predicted"/>
<protein>
    <submittedName>
        <fullName evidence="1">Uncharacterized protein</fullName>
    </submittedName>
</protein>
<dbReference type="EMBL" id="KB589549">
    <property type="protein sequence ID" value="EMP25477.1"/>
    <property type="molecule type" value="Genomic_DNA"/>
</dbReference>
<organism evidence="1 2">
    <name type="scientific">Chelonia mydas</name>
    <name type="common">Green sea-turtle</name>
    <name type="synonym">Chelonia agassizi</name>
    <dbReference type="NCBI Taxonomy" id="8469"/>
    <lineage>
        <taxon>Eukaryota</taxon>
        <taxon>Metazoa</taxon>
        <taxon>Chordata</taxon>
        <taxon>Craniata</taxon>
        <taxon>Vertebrata</taxon>
        <taxon>Euteleostomi</taxon>
        <taxon>Archelosauria</taxon>
        <taxon>Testudinata</taxon>
        <taxon>Testudines</taxon>
        <taxon>Cryptodira</taxon>
        <taxon>Durocryptodira</taxon>
        <taxon>Americhelydia</taxon>
        <taxon>Chelonioidea</taxon>
        <taxon>Cheloniidae</taxon>
        <taxon>Chelonia</taxon>
    </lineage>
</organism>
<sequence length="148" mass="16504">MEIPVEPYVTIAKAGSIKSTAVNGRTLGSRFIASSLDAINRPLLDRSLRRLTEMSSMINNGIQSPGGCENLRQICGKSRIKTHCFWELSQDLWALLNLFEFHLVSTRAQSLNDFQSQLPSGRLSHRSRLSSQEIVKGQQCIMGQSPEN</sequence>
<keyword evidence="2" id="KW-1185">Reference proteome</keyword>
<name>M7BB74_CHEMY</name>
<accession>M7BB74</accession>
<dbReference type="Proteomes" id="UP000031443">
    <property type="component" value="Unassembled WGS sequence"/>
</dbReference>
<dbReference type="AlphaFoldDB" id="M7BB74"/>
<gene>
    <name evidence="1" type="ORF">UY3_17457</name>
</gene>
<evidence type="ECO:0000313" key="2">
    <source>
        <dbReference type="Proteomes" id="UP000031443"/>
    </source>
</evidence>
<evidence type="ECO:0000313" key="1">
    <source>
        <dbReference type="EMBL" id="EMP25477.1"/>
    </source>
</evidence>